<dbReference type="GO" id="GO:0004674">
    <property type="term" value="F:protein serine/threonine kinase activity"/>
    <property type="evidence" value="ECO:0007669"/>
    <property type="project" value="TreeGrafter"/>
</dbReference>
<dbReference type="SUPFAM" id="SSF56112">
    <property type="entry name" value="Protein kinase-like (PK-like)"/>
    <property type="match status" value="1"/>
</dbReference>
<evidence type="ECO:0000256" key="4">
    <source>
        <dbReference type="ARBA" id="ARBA00022840"/>
    </source>
</evidence>
<accession>U9TCP6</accession>
<dbReference type="HOGENOM" id="CLU_000288_7_34_1"/>
<keyword evidence="1" id="KW-0808">Transferase</keyword>
<evidence type="ECO:0000256" key="1">
    <source>
        <dbReference type="ARBA" id="ARBA00022679"/>
    </source>
</evidence>
<organism evidence="6">
    <name type="scientific">Rhizophagus irregularis (strain DAOM 181602 / DAOM 197198 / MUCL 43194)</name>
    <name type="common">Arbuscular mycorrhizal fungus</name>
    <name type="synonym">Glomus intraradices</name>
    <dbReference type="NCBI Taxonomy" id="747089"/>
    <lineage>
        <taxon>Eukaryota</taxon>
        <taxon>Fungi</taxon>
        <taxon>Fungi incertae sedis</taxon>
        <taxon>Mucoromycota</taxon>
        <taxon>Glomeromycotina</taxon>
        <taxon>Glomeromycetes</taxon>
        <taxon>Glomerales</taxon>
        <taxon>Glomeraceae</taxon>
        <taxon>Rhizophagus</taxon>
    </lineage>
</organism>
<evidence type="ECO:0000259" key="5">
    <source>
        <dbReference type="PROSITE" id="PS50011"/>
    </source>
</evidence>
<dbReference type="VEuPathDB" id="FungiDB:RhiirFUN_000167"/>
<dbReference type="Gene3D" id="1.10.510.10">
    <property type="entry name" value="Transferase(Phosphotransferase) domain 1"/>
    <property type="match status" value="1"/>
</dbReference>
<reference evidence="6" key="1">
    <citation type="submission" date="2013-07" db="EMBL/GenBank/DDBJ databases">
        <title>The genome of an arbuscular mycorrhizal fungus provides insights into the evolution of the oldest plant symbiosis.</title>
        <authorList>
            <consortium name="DOE Joint Genome Institute"/>
            <person name="Tisserant E."/>
            <person name="Malbreil M."/>
            <person name="Kuo A."/>
            <person name="Kohler A."/>
            <person name="Symeonidi A."/>
            <person name="Balestrini R."/>
            <person name="Charron P."/>
            <person name="Duensing N."/>
            <person name="Frei-dit-Frey N."/>
            <person name="Gianinazzi-Pearson V."/>
            <person name="Gilbert B."/>
            <person name="Handa Y."/>
            <person name="Hijri M."/>
            <person name="Kaul R."/>
            <person name="Kawaguchi M."/>
            <person name="Krajinski F."/>
            <person name="Lammers P."/>
            <person name="Lapierre D."/>
            <person name="Masclaux F.G."/>
            <person name="Murat C."/>
            <person name="Morin E."/>
            <person name="Ndikumana S."/>
            <person name="Pagni M."/>
            <person name="Petitpierre D."/>
            <person name="Requena N."/>
            <person name="Rosikiewicz P."/>
            <person name="Riley R."/>
            <person name="Saito K."/>
            <person name="San Clemente H."/>
            <person name="Shapiro H."/>
            <person name="van Tuinen D."/>
            <person name="Becard G."/>
            <person name="Bonfante P."/>
            <person name="Paszkowski U."/>
            <person name="Shachar-Hill Y."/>
            <person name="Young J.P."/>
            <person name="Sanders I.R."/>
            <person name="Henrissat B."/>
            <person name="Rensing S.A."/>
            <person name="Grigoriev I.V."/>
            <person name="Corradi N."/>
            <person name="Roux C."/>
            <person name="Martin F."/>
        </authorList>
    </citation>
    <scope>NUCLEOTIDE SEQUENCE</scope>
    <source>
        <strain evidence="6">DAOM 197198</strain>
    </source>
</reference>
<keyword evidence="4" id="KW-0067">ATP-binding</keyword>
<dbReference type="PANTHER" id="PTHR44329:SF288">
    <property type="entry name" value="MITOGEN-ACTIVATED PROTEIN KINASE KINASE KINASE 20"/>
    <property type="match status" value="1"/>
</dbReference>
<name>U9TCP6_RHIID</name>
<protein>
    <recommendedName>
        <fullName evidence="5">Protein kinase domain-containing protein</fullName>
    </recommendedName>
</protein>
<dbReference type="PANTHER" id="PTHR44329">
    <property type="entry name" value="SERINE/THREONINE-PROTEIN KINASE TNNI3K-RELATED"/>
    <property type="match status" value="1"/>
</dbReference>
<dbReference type="eggNOG" id="KOG0192">
    <property type="taxonomic scope" value="Eukaryota"/>
</dbReference>
<keyword evidence="3" id="KW-0418">Kinase</keyword>
<dbReference type="InterPro" id="IPR001245">
    <property type="entry name" value="Ser-Thr/Tyr_kinase_cat_dom"/>
</dbReference>
<sequence>MYQSSVEEQEEYGRCMECRQMNTLLCKSHLGPTILCQTCDLNLRTRKFGICIKCKQINTGQNWCQPCNSDRFRQNFSNWASNNDDVDKFIQNNQLSAKNKYQLLEWIPYDRFHDGVKYITKGGFGKIYKACWKDGYISHWNVIKHRWQRNNANKCVALKVLEKSQKLKSEFIDEITSHVKIIDRNTTNEIVRCYGISQDPSTNNYVMVMKYAENGSLRSSLDRRNIKHKPNFIKLSELKKRCSKLMHIASGIKRIHEKGLIHRDLHTGNIVCFVRGIGITDMGLCKPVNYEELENKVYGVLPYMAPEIIGGKIYSFGIIMYEIISETPPYPNINHDEHLAIDICEGLRPNFNIKVPQLIVHLIKRCLDVNPSNRPKIEISYNFSTTNNLPLTNKEHPGAIYTSRPFNFNNLPEPKNSDNYYENCDNISDMIYLEESSNSNNSECLE</sequence>
<dbReference type="Pfam" id="PF07714">
    <property type="entry name" value="PK_Tyr_Ser-Thr"/>
    <property type="match status" value="1"/>
</dbReference>
<dbReference type="InterPro" id="IPR051681">
    <property type="entry name" value="Ser/Thr_Kinases-Pseudokinases"/>
</dbReference>
<feature type="domain" description="Protein kinase" evidence="5">
    <location>
        <begin position="113"/>
        <end position="399"/>
    </location>
</feature>
<dbReference type="InterPro" id="IPR011009">
    <property type="entry name" value="Kinase-like_dom_sf"/>
</dbReference>
<evidence type="ECO:0000256" key="2">
    <source>
        <dbReference type="ARBA" id="ARBA00022741"/>
    </source>
</evidence>
<dbReference type="AlphaFoldDB" id="U9TCP6"/>
<dbReference type="InterPro" id="IPR000719">
    <property type="entry name" value="Prot_kinase_dom"/>
</dbReference>
<dbReference type="EMBL" id="KI294595">
    <property type="protein sequence ID" value="ESA04078.1"/>
    <property type="molecule type" value="Genomic_DNA"/>
</dbReference>
<keyword evidence="2" id="KW-0547">Nucleotide-binding</keyword>
<evidence type="ECO:0000313" key="6">
    <source>
        <dbReference type="EMBL" id="ESA04078.1"/>
    </source>
</evidence>
<dbReference type="GO" id="GO:0005524">
    <property type="term" value="F:ATP binding"/>
    <property type="evidence" value="ECO:0007669"/>
    <property type="project" value="UniProtKB-KW"/>
</dbReference>
<gene>
    <name evidence="6" type="ORF">GLOINDRAFT_4944</name>
</gene>
<proteinExistence type="predicted"/>
<dbReference type="PROSITE" id="PS50011">
    <property type="entry name" value="PROTEIN_KINASE_DOM"/>
    <property type="match status" value="1"/>
</dbReference>
<evidence type="ECO:0000256" key="3">
    <source>
        <dbReference type="ARBA" id="ARBA00022777"/>
    </source>
</evidence>